<dbReference type="AlphaFoldDB" id="A0A0M7FRM3"/>
<dbReference type="SUPFAM" id="SSF46689">
    <property type="entry name" value="Homeodomain-like"/>
    <property type="match status" value="1"/>
</dbReference>
<dbReference type="GO" id="GO:0006096">
    <property type="term" value="P:glycolytic process"/>
    <property type="evidence" value="ECO:0007669"/>
    <property type="project" value="UniProtKB-KW"/>
</dbReference>
<accession>A0A0M7FRM3</accession>
<gene>
    <name evidence="7" type="primary">ybbH_2</name>
    <name evidence="7" type="ORF">ERS370011_02483</name>
</gene>
<dbReference type="InterPro" id="IPR035472">
    <property type="entry name" value="RpiR-like_SIS"/>
</dbReference>
<keyword evidence="1" id="KW-0805">Transcription regulation</keyword>
<dbReference type="Proteomes" id="UP000053096">
    <property type="component" value="Unassembled WGS sequence"/>
</dbReference>
<dbReference type="InterPro" id="IPR000281">
    <property type="entry name" value="HTH_RpiR"/>
</dbReference>
<evidence type="ECO:0000256" key="4">
    <source>
        <dbReference type="ARBA" id="ARBA00023163"/>
    </source>
</evidence>
<dbReference type="Gene3D" id="1.10.10.10">
    <property type="entry name" value="Winged helix-like DNA-binding domain superfamily/Winged helix DNA-binding domain"/>
    <property type="match status" value="1"/>
</dbReference>
<keyword evidence="2" id="KW-0238">DNA-binding</keyword>
<evidence type="ECO:0000256" key="3">
    <source>
        <dbReference type="ARBA" id="ARBA00023152"/>
    </source>
</evidence>
<evidence type="ECO:0000256" key="2">
    <source>
        <dbReference type="ARBA" id="ARBA00023125"/>
    </source>
</evidence>
<dbReference type="PANTHER" id="PTHR30514">
    <property type="entry name" value="GLUCOKINASE"/>
    <property type="match status" value="1"/>
</dbReference>
<dbReference type="PROSITE" id="PS51464">
    <property type="entry name" value="SIS"/>
    <property type="match status" value="1"/>
</dbReference>
<feature type="domain" description="SIS" evidence="6">
    <location>
        <begin position="143"/>
        <end position="282"/>
    </location>
</feature>
<dbReference type="GO" id="GO:0097367">
    <property type="term" value="F:carbohydrate derivative binding"/>
    <property type="evidence" value="ECO:0007669"/>
    <property type="project" value="InterPro"/>
</dbReference>
<dbReference type="InterPro" id="IPR046348">
    <property type="entry name" value="SIS_dom_sf"/>
</dbReference>
<dbReference type="Pfam" id="PF01380">
    <property type="entry name" value="SIS"/>
    <property type="match status" value="1"/>
</dbReference>
<dbReference type="Pfam" id="PF01418">
    <property type="entry name" value="HTH_6"/>
    <property type="match status" value="1"/>
</dbReference>
<evidence type="ECO:0000256" key="1">
    <source>
        <dbReference type="ARBA" id="ARBA00023015"/>
    </source>
</evidence>
<dbReference type="GO" id="GO:0003677">
    <property type="term" value="F:DNA binding"/>
    <property type="evidence" value="ECO:0007669"/>
    <property type="project" value="UniProtKB-KW"/>
</dbReference>
<dbReference type="EMBL" id="CYTV01000006">
    <property type="protein sequence ID" value="CUI84235.1"/>
    <property type="molecule type" value="Genomic_DNA"/>
</dbReference>
<dbReference type="GO" id="GO:0003700">
    <property type="term" value="F:DNA-binding transcription factor activity"/>
    <property type="evidence" value="ECO:0007669"/>
    <property type="project" value="InterPro"/>
</dbReference>
<dbReference type="InterPro" id="IPR036388">
    <property type="entry name" value="WH-like_DNA-bd_sf"/>
</dbReference>
<evidence type="ECO:0000313" key="8">
    <source>
        <dbReference type="Proteomes" id="UP000053096"/>
    </source>
</evidence>
<dbReference type="InterPro" id="IPR009057">
    <property type="entry name" value="Homeodomain-like_sf"/>
</dbReference>
<dbReference type="PROSITE" id="PS51071">
    <property type="entry name" value="HTH_RPIR"/>
    <property type="match status" value="1"/>
</dbReference>
<keyword evidence="4" id="KW-0804">Transcription</keyword>
<evidence type="ECO:0000313" key="7">
    <source>
        <dbReference type="EMBL" id="CUI84235.1"/>
    </source>
</evidence>
<feature type="domain" description="HTH rpiR-type" evidence="5">
    <location>
        <begin position="20"/>
        <end position="96"/>
    </location>
</feature>
<evidence type="ECO:0000259" key="6">
    <source>
        <dbReference type="PROSITE" id="PS51464"/>
    </source>
</evidence>
<dbReference type="InterPro" id="IPR001347">
    <property type="entry name" value="SIS_dom"/>
</dbReference>
<evidence type="ECO:0000259" key="5">
    <source>
        <dbReference type="PROSITE" id="PS51071"/>
    </source>
</evidence>
<dbReference type="InterPro" id="IPR047640">
    <property type="entry name" value="RpiR-like"/>
</dbReference>
<dbReference type="Gene3D" id="3.40.50.10490">
    <property type="entry name" value="Glucose-6-phosphate isomerase like protein, domain 1"/>
    <property type="match status" value="1"/>
</dbReference>
<organism evidence="7 8">
    <name type="scientific">Bordetella pseudohinzii</name>
    <dbReference type="NCBI Taxonomy" id="1331258"/>
    <lineage>
        <taxon>Bacteria</taxon>
        <taxon>Pseudomonadati</taxon>
        <taxon>Pseudomonadota</taxon>
        <taxon>Betaproteobacteria</taxon>
        <taxon>Burkholderiales</taxon>
        <taxon>Alcaligenaceae</taxon>
        <taxon>Bordetella</taxon>
    </lineage>
</organism>
<name>A0A0M7FRM3_9BORD</name>
<sequence>MPRFRGISSLRLPSMSKAAASIADRIARAQPGFSRTQHRMADYVLAHPFRVATMTIDEFAAAAGVSVATANRFARALELPGYPQFRAELARGFEAALEPVEKLRVELAHSASAVQIFAATLQEDIQNAQRTLQSLDEGACERAVASVLQAERVFIIGFGASGYLAGLLQRGLCMHLHSVESLAGPGGVSHAARQMARMTPRDLVIAIAFPRYLADTVTLANAAKQAGVPVLVLTDRPTSPLAPCATVALYAPSARQFSSNAETAALGLIEALSAAVAHRAKDSIEAAVGVTQSVMPWLIHGVAGTGKR</sequence>
<keyword evidence="3" id="KW-0324">Glycolysis</keyword>
<dbReference type="CDD" id="cd05013">
    <property type="entry name" value="SIS_RpiR"/>
    <property type="match status" value="1"/>
</dbReference>
<reference evidence="7 8" key="1">
    <citation type="submission" date="2015-09" db="EMBL/GenBank/DDBJ databases">
        <authorList>
            <person name="Jackson K.R."/>
            <person name="Lunt B.L."/>
            <person name="Fisher J.N.B."/>
            <person name="Gardner A.V."/>
            <person name="Bailey M.E."/>
            <person name="Deus L.M."/>
            <person name="Earl A.S."/>
            <person name="Gibby P.D."/>
            <person name="Hartmann K.A."/>
            <person name="Liu J.E."/>
            <person name="Manci A.M."/>
            <person name="Nielsen D.A."/>
            <person name="Solomon M.B."/>
            <person name="Breakwell D.P."/>
            <person name="Burnett S.H."/>
            <person name="Grose J.H."/>
        </authorList>
    </citation>
    <scope>NUCLEOTIDE SEQUENCE [LARGE SCALE GENOMIC DNA]</scope>
    <source>
        <strain evidence="7 8">2789STDY5608636</strain>
    </source>
</reference>
<dbReference type="SUPFAM" id="SSF53697">
    <property type="entry name" value="SIS domain"/>
    <property type="match status" value="1"/>
</dbReference>
<proteinExistence type="predicted"/>
<protein>
    <submittedName>
        <fullName evidence="7">Uncharacterized HTH-type transcriptional regulator ybbH</fullName>
    </submittedName>
</protein>